<reference evidence="9 10" key="1">
    <citation type="submission" date="2009-02" db="EMBL/GenBank/DDBJ databases">
        <title>Sequencing of the draft genome and assembly of Dethiobacter alkaliphilus AHT 1.</title>
        <authorList>
            <consortium name="US DOE Joint Genome Institute (JGI-PGF)"/>
            <person name="Lucas S."/>
            <person name="Copeland A."/>
            <person name="Lapidus A."/>
            <person name="Glavina del Rio T."/>
            <person name="Dalin E."/>
            <person name="Tice H."/>
            <person name="Bruce D."/>
            <person name="Goodwin L."/>
            <person name="Pitluck S."/>
            <person name="Larimer F."/>
            <person name="Land M.L."/>
            <person name="Hauser L."/>
            <person name="Muyzer G."/>
        </authorList>
    </citation>
    <scope>NUCLEOTIDE SEQUENCE [LARGE SCALE GENOMIC DNA]</scope>
    <source>
        <strain evidence="9 10">AHT 1</strain>
    </source>
</reference>
<accession>C0GFN6</accession>
<dbReference type="RefSeq" id="WP_008515941.1">
    <property type="nucleotide sequence ID" value="NZ_ACJM01000005.1"/>
</dbReference>
<evidence type="ECO:0000256" key="4">
    <source>
        <dbReference type="ARBA" id="ARBA00022989"/>
    </source>
</evidence>
<evidence type="ECO:0000256" key="1">
    <source>
        <dbReference type="ARBA" id="ARBA00004651"/>
    </source>
</evidence>
<organism evidence="9 10">
    <name type="scientific">Dethiobacter alkaliphilus AHT 1</name>
    <dbReference type="NCBI Taxonomy" id="555088"/>
    <lineage>
        <taxon>Bacteria</taxon>
        <taxon>Bacillati</taxon>
        <taxon>Bacillota</taxon>
        <taxon>Dethiobacteria</taxon>
        <taxon>Dethiobacterales</taxon>
        <taxon>Dethiobacteraceae</taxon>
        <taxon>Dethiobacter</taxon>
    </lineage>
</organism>
<feature type="transmembrane region" description="Helical" evidence="6">
    <location>
        <begin position="480"/>
        <end position="501"/>
    </location>
</feature>
<dbReference type="eggNOG" id="COG0577">
    <property type="taxonomic scope" value="Bacteria"/>
</dbReference>
<feature type="transmembrane region" description="Helical" evidence="6">
    <location>
        <begin position="307"/>
        <end position="330"/>
    </location>
</feature>
<feature type="transmembrane region" description="Helical" evidence="6">
    <location>
        <begin position="752"/>
        <end position="777"/>
    </location>
</feature>
<dbReference type="STRING" id="555088.DealDRAFT_1295"/>
<feature type="transmembrane region" description="Helical" evidence="6">
    <location>
        <begin position="350"/>
        <end position="371"/>
    </location>
</feature>
<comment type="subcellular location">
    <subcellularLocation>
        <location evidence="1">Cell membrane</location>
        <topology evidence="1">Multi-pass membrane protein</topology>
    </subcellularLocation>
</comment>
<sequence length="833" mass="92088">MNIILRFVLRNIAEKKLRTLLIISAIMISTALFFASTAISGTIERMFLEQMQTRVGESDLVVMAGENQASPFFRETLLHDYQDRMNYTIGTIDTGGLYRVSHDQQDPWSLRGIEMDDLQTMTPVSFYQEANLHPFQGRKIIIGRATAKEYGLQAGDSIEIAISGTARQFRIAAVAHDTGPFKDVGQNPFAVVPKETLSSLFDARGRVHTLYLSLDNSEQIHEVMSEIEADHPRYRVREALPQAEVAAMIGSIATPFLFLTMVVMAVSAFIIYTSFKLIAKERMPVIGTFRSIGATRKMTGWVMLSESLVYGLLGGALGSILGMGILYLMSMVLQPSWAGELQATVSFTPMQMVISFVLAVILSFGSSILPIRKAAGIPLKELILDTGEQTVETKKSRKFIYALLMGIGTLVLPRALPYEMALFSSGAAMLFSIGALILLVPYLTAGFVRFFEKIYGYIFGNEGIMAVKNLRQNGSILNSISLLALGIASLLIVNMVSFSVVGEVANIFSRNVGYHVTIRGSQIDNRILNQAAAVEGVTDIYANYYHYGINLVDRDGWINFHVPTGPKFFEHTTNLGVSGEVDELLADLEAGRNIVVTTIFRDTHGLEVGDTLTIEMTSGSREYTVIGFIETLMENGNFALIGSRYHKFDMRPQYYSALSMMVSGTQDEVKERLEERFRNYPNLEIHTMEEWEERNHAANAQLFDILQGFSILTLIIGIFGVLNNLVISFIERKRALAVLRSIGMSKKQIVKMIFVESLTGGIIGGCIGVLGALHMLSVMPYMMRAIAAPIPITYSPTLLLIALLSGVVIMVIASVSPALKSSRLNIVESLKYE</sequence>
<dbReference type="PANTHER" id="PTHR30287">
    <property type="entry name" value="MEMBRANE COMPONENT OF PREDICTED ABC SUPERFAMILY METABOLITE UPTAKE TRANSPORTER"/>
    <property type="match status" value="1"/>
</dbReference>
<feature type="transmembrane region" description="Helical" evidence="6">
    <location>
        <begin position="797"/>
        <end position="819"/>
    </location>
</feature>
<feature type="domain" description="MacB-like periplasmic core" evidence="8">
    <location>
        <begin position="19"/>
        <end position="229"/>
    </location>
</feature>
<dbReference type="EMBL" id="ACJM01000005">
    <property type="protein sequence ID" value="EEG77996.1"/>
    <property type="molecule type" value="Genomic_DNA"/>
</dbReference>
<keyword evidence="3 6" id="KW-0812">Transmembrane</keyword>
<protein>
    <recommendedName>
        <fullName evidence="11">ABC3 transporter permease protein domain-containing protein</fullName>
    </recommendedName>
</protein>
<name>C0GFN6_DETAL</name>
<feature type="domain" description="ABC3 transporter permease C-terminal" evidence="7">
    <location>
        <begin position="709"/>
        <end position="826"/>
    </location>
</feature>
<feature type="transmembrane region" description="Helical" evidence="6">
    <location>
        <begin position="20"/>
        <end position="43"/>
    </location>
</feature>
<feature type="domain" description="MacB-like periplasmic core" evidence="8">
    <location>
        <begin position="481"/>
        <end position="674"/>
    </location>
</feature>
<keyword evidence="4 6" id="KW-1133">Transmembrane helix</keyword>
<feature type="transmembrane region" description="Helical" evidence="6">
    <location>
        <begin position="245"/>
        <end position="272"/>
    </location>
</feature>
<evidence type="ECO:0000259" key="7">
    <source>
        <dbReference type="Pfam" id="PF02687"/>
    </source>
</evidence>
<gene>
    <name evidence="9" type="ORF">DealDRAFT_1295</name>
</gene>
<proteinExistence type="predicted"/>
<dbReference type="Proteomes" id="UP000006443">
    <property type="component" value="Unassembled WGS sequence"/>
</dbReference>
<comment type="caution">
    <text evidence="9">The sequence shown here is derived from an EMBL/GenBank/DDBJ whole genome shotgun (WGS) entry which is preliminary data.</text>
</comment>
<dbReference type="InterPro" id="IPR038766">
    <property type="entry name" value="Membrane_comp_ABC_pdt"/>
</dbReference>
<feature type="transmembrane region" description="Helical" evidence="6">
    <location>
        <begin position="399"/>
        <end position="416"/>
    </location>
</feature>
<keyword evidence="10" id="KW-1185">Reference proteome</keyword>
<evidence type="ECO:0000256" key="3">
    <source>
        <dbReference type="ARBA" id="ARBA00022692"/>
    </source>
</evidence>
<dbReference type="AlphaFoldDB" id="C0GFN6"/>
<feature type="domain" description="ABC3 transporter permease C-terminal" evidence="7">
    <location>
        <begin position="258"/>
        <end position="378"/>
    </location>
</feature>
<dbReference type="OrthoDB" id="1711021at2"/>
<evidence type="ECO:0000313" key="10">
    <source>
        <dbReference type="Proteomes" id="UP000006443"/>
    </source>
</evidence>
<dbReference type="GO" id="GO:0005886">
    <property type="term" value="C:plasma membrane"/>
    <property type="evidence" value="ECO:0007669"/>
    <property type="project" value="UniProtKB-SubCell"/>
</dbReference>
<feature type="transmembrane region" description="Helical" evidence="6">
    <location>
        <begin position="422"/>
        <end position="443"/>
    </location>
</feature>
<evidence type="ECO:0000256" key="2">
    <source>
        <dbReference type="ARBA" id="ARBA00022475"/>
    </source>
</evidence>
<keyword evidence="2" id="KW-1003">Cell membrane</keyword>
<evidence type="ECO:0000256" key="6">
    <source>
        <dbReference type="SAM" id="Phobius"/>
    </source>
</evidence>
<dbReference type="Pfam" id="PF12704">
    <property type="entry name" value="MacB_PCD"/>
    <property type="match status" value="2"/>
</dbReference>
<evidence type="ECO:0000313" key="9">
    <source>
        <dbReference type="EMBL" id="EEG77996.1"/>
    </source>
</evidence>
<keyword evidence="5 6" id="KW-0472">Membrane</keyword>
<feature type="transmembrane region" description="Helical" evidence="6">
    <location>
        <begin position="709"/>
        <end position="731"/>
    </location>
</feature>
<evidence type="ECO:0008006" key="11">
    <source>
        <dbReference type="Google" id="ProtNLM"/>
    </source>
</evidence>
<dbReference type="InterPro" id="IPR025857">
    <property type="entry name" value="MacB_PCD"/>
</dbReference>
<dbReference type="InterPro" id="IPR003838">
    <property type="entry name" value="ABC3_permease_C"/>
</dbReference>
<dbReference type="PANTHER" id="PTHR30287:SF2">
    <property type="entry name" value="BLL1001 PROTEIN"/>
    <property type="match status" value="1"/>
</dbReference>
<evidence type="ECO:0000256" key="5">
    <source>
        <dbReference type="ARBA" id="ARBA00023136"/>
    </source>
</evidence>
<dbReference type="Pfam" id="PF02687">
    <property type="entry name" value="FtsX"/>
    <property type="match status" value="2"/>
</dbReference>
<evidence type="ECO:0000259" key="8">
    <source>
        <dbReference type="Pfam" id="PF12704"/>
    </source>
</evidence>